<dbReference type="VEuPathDB" id="VectorBase:CSON012445"/>
<feature type="compositionally biased region" description="Low complexity" evidence="1">
    <location>
        <begin position="118"/>
        <end position="135"/>
    </location>
</feature>
<proteinExistence type="predicted"/>
<protein>
    <submittedName>
        <fullName evidence="2">CSON012445 protein</fullName>
    </submittedName>
</protein>
<dbReference type="EMBL" id="UFQT01000590">
    <property type="protein sequence ID" value="SSX25532.1"/>
    <property type="molecule type" value="Genomic_DNA"/>
</dbReference>
<reference evidence="2" key="1">
    <citation type="submission" date="2018-07" db="EMBL/GenBank/DDBJ databases">
        <authorList>
            <person name="Quirk P.G."/>
            <person name="Krulwich T.A."/>
        </authorList>
    </citation>
    <scope>NUCLEOTIDE SEQUENCE</scope>
</reference>
<evidence type="ECO:0000313" key="2">
    <source>
        <dbReference type="EMBL" id="SSX25532.1"/>
    </source>
</evidence>
<evidence type="ECO:0000256" key="1">
    <source>
        <dbReference type="SAM" id="MobiDB-lite"/>
    </source>
</evidence>
<feature type="region of interest" description="Disordered" evidence="1">
    <location>
        <begin position="117"/>
        <end position="139"/>
    </location>
</feature>
<sequence length="280" mass="32251">MSKSLLEEITQTGESLFSPCIDACVLRRNYYALETSSIKESFDSDVFDFYEDSKYDSIEKPTAKTRRVDKFTINYSFDDDKQCNNSNTYSSSKDQSSELDSFDSVISNFQSFEENPINANTATNTNNKNNNNNNNPLKLRQTKNDEHINYNYCSERLAYNNNNNEHFARGSFNHGRASIASIEEIKKVQNKVKEINDLDYNVNSLIFKAVAVHTDILVMDATVNRLLNETKQLMQELEDVKFLDELIDILNQDIGPVIHKEWKYTKYKCEGPIEQGVMVT</sequence>
<accession>A0A336M5I1</accession>
<name>A0A336M5I1_CULSO</name>
<dbReference type="AlphaFoldDB" id="A0A336M5I1"/>
<gene>
    <name evidence="2" type="primary">CSON012445</name>
</gene>
<organism evidence="2">
    <name type="scientific">Culicoides sonorensis</name>
    <name type="common">Biting midge</name>
    <dbReference type="NCBI Taxonomy" id="179676"/>
    <lineage>
        <taxon>Eukaryota</taxon>
        <taxon>Metazoa</taxon>
        <taxon>Ecdysozoa</taxon>
        <taxon>Arthropoda</taxon>
        <taxon>Hexapoda</taxon>
        <taxon>Insecta</taxon>
        <taxon>Pterygota</taxon>
        <taxon>Neoptera</taxon>
        <taxon>Endopterygota</taxon>
        <taxon>Diptera</taxon>
        <taxon>Nematocera</taxon>
        <taxon>Chironomoidea</taxon>
        <taxon>Ceratopogonidae</taxon>
        <taxon>Ceratopogoninae</taxon>
        <taxon>Culicoides</taxon>
        <taxon>Monoculicoides</taxon>
    </lineage>
</organism>